<dbReference type="GO" id="GO:0005085">
    <property type="term" value="F:guanyl-nucleotide exchange factor activity"/>
    <property type="evidence" value="ECO:0007669"/>
    <property type="project" value="UniProtKB-KW"/>
</dbReference>
<feature type="compositionally biased region" description="Polar residues" evidence="4">
    <location>
        <begin position="1561"/>
        <end position="1571"/>
    </location>
</feature>
<reference evidence="9 10" key="1">
    <citation type="submission" date="2018-06" db="EMBL/GenBank/DDBJ databases">
        <title>Population genomics shows no distinction between pathogenic Candida krusei and environmental Pichia kudriavzevii: One species, four names.</title>
        <authorList>
            <person name="Douglass A.P."/>
            <person name="Offei B."/>
            <person name="Braun-Galleani S."/>
            <person name="Coughlan A.Y."/>
            <person name="Martos A."/>
            <person name="Ortiz-Merino R.A."/>
            <person name="Byrne K.P."/>
            <person name="Wolfe K.H."/>
        </authorList>
    </citation>
    <scope>NUCLEOTIDE SEQUENCE [LARGE SCALE GENOMIC DNA]</scope>
    <source>
        <strain evidence="9 10">CBS573</strain>
    </source>
</reference>
<feature type="coiled-coil region" evidence="3">
    <location>
        <begin position="203"/>
        <end position="230"/>
    </location>
</feature>
<dbReference type="PANTHER" id="PTHR23176">
    <property type="entry name" value="RHO/RAC/CDC GTPASE-ACTIVATING PROTEIN"/>
    <property type="match status" value="1"/>
</dbReference>
<feature type="domain" description="Ras-GEF" evidence="6">
    <location>
        <begin position="453"/>
        <end position="744"/>
    </location>
</feature>
<dbReference type="PROSITE" id="PS50238">
    <property type="entry name" value="RHOGAP"/>
    <property type="match status" value="1"/>
</dbReference>
<evidence type="ECO:0000313" key="9">
    <source>
        <dbReference type="EMBL" id="AWU77765.1"/>
    </source>
</evidence>
<feature type="region of interest" description="Disordered" evidence="4">
    <location>
        <begin position="1555"/>
        <end position="1610"/>
    </location>
</feature>
<dbReference type="GO" id="GO:0007264">
    <property type="term" value="P:small GTPase-mediated signal transduction"/>
    <property type="evidence" value="ECO:0007669"/>
    <property type="project" value="InterPro"/>
</dbReference>
<feature type="domain" description="N-terminal Ras-GEF" evidence="7">
    <location>
        <begin position="946"/>
        <end position="1101"/>
    </location>
</feature>
<sequence>MQNHQTNPTLGSAANRNPSPMWDSKHLHRTPSTSSLRTNNSSRTSNIELKKLISSDFKKLGRSIVSSSSPLSKRQSSLSHQQPSQIHQISISSLVDPDWDSTTLKNGWINRIHEGGEKRLVRIELKGSNLNIYRLPAELNYVKDLIVHTPAESQVNTMSESILNKEFKNNESSTSLTSSSSNTSDKVQIELSNDSFQDESVELAHLIEDYERGQVELDELQHQQMQHQQQIRLQAQSVPTSQLQRLKVGNSTHIGSQHHSFIIHNLSYESPSCPHPKLTIDPMSGLIVEGNLEAICHTILFHPSESISARLIEVLPLTGSLIDPLVYFQKFLDHFTNAEGLHTKNIKITNMEMNLLFQRTEHLVNYFVTHFKGSLLDDQIFQMLSKLTKDLAGKSPSHTSIFELSGKIKSERMKLLNLISFQLDPTSMSSLHVQPLPIHSSQLISAEQFLLLDLDSLANEIHSIDLHFFKRWSSQNDRSIFLSKNNNHSYKYWNFNPLVFNPSFNTHYLGRLLAFHLFEDPVASKSPSKRAHILMKWIRLGGILCEHGDMIAWLGIALVICSLPVLRLARTWGHVDKADIEMIRKKWAPVVFEIRKHELFTTKSDNECTTENVNNKETNLRIMIPNKVGEVYSKNDAIPHYGELLTYNLETDEDSDYSIKSLCAYMEMVNWNFKQWDCYFDNVADLPDVLPRFVFLESDDSNAIQNIKDAKIHQLLKDAITFNSSNKPCDINSFMEKSVECEPPYAGRFAKFYNISRSPLFLGSYPSILFPQILPHYTIYDRSDLIGALGSLNNNLESKELRYKNRNIFVKHVRDQFDKDSEEFRLTDDSIIFRTCEPVDSTTKDHSRPSSILFENPGLMRSKHVSTLSTGGFSVEDYINSYQAYLKDSIVSDSSDSTLNNFSESDKEKTNLSSGKMVKIWTSAATPERLVDLLVLTASVFGTHLKLEDIENYSKKSGVSAAFLLQMDDYSFTCSFFATYRVFFTTKDLISALYKRFKGSVSASLSIMEGITANGIPVTIPIWDNVIAEDDETYSKINWKFVMQIQLGVIEATSILVSDYFKHFMDDLETKATFDQFVEMMDTTIITEWPGIIKWIKENKTSDVNEIINIYKNLQSSYKQVRNTCIRKSYTPLSTPIELDFSDELTTIPSEMMLPTSADIDEILKYVNSLDSTIRSVIAEIRVDDWVDTFEVLEMLISRSPLSMFNYKYQDANTHPSLITVSNIYYWIMTLTDDENSVSEKLINQLPATVGSALKLYKRMETYLLMQIIDSDINVDERTDRMRTLLKIIRISRIRMKKVVLFEEDLENKQEKSPDIPSFIESVVTNTILRPESRFFSHAWKLAASLNLQDVDLSALDKILPEFTDYEIKTVEDDSYLSICPGWILGRLVEIASFIPNMGVENTSLINFNKNRFIHNCVLRFKKLQGSAVNKHNKSPYLTESSFLFEFVGQIPSLKTIYEVSVAERREEKLTSGEIFSKHVGEQIQLLKLEETKRNLLIRQRELQHSKDFRNYEVDFNVGQNDERNGSTSDLMTISTKYSNGGNWSIKESTKSISEYDASTHGDTTASTVVNTVPEIRPSQQPTARRNSSTSSRPSSSSRKSHGSSSASGTSSKFKFGFLKSRLTMNISSSNQASNEKKSISLSALPNVNVVANGSKSKPMTVVPLKDASIFPTYSTPNSFTVDLQQTNHEYTFQTSTEQEMSDWIYRLSFAKKHWFFSKNLNKQFGNSYNRLTFGAPLAFVCERDNSNIPLFVDKIMNEIELRGLEEVGIYRKSASLLIVQKIKDEVNKMGDFNMENSLVFDIHNLTGTLKAYLRELPEPLIPDGLVEQLGAVKETKDEFSRFTLYRKVLSQLPTCNFSLIERLSRHMKLVEEYKEQNKMTSYNLATIMGGSLVEGCRPETIRKSFGLINYICEDFIIHYEHIFQ</sequence>
<dbReference type="VEuPathDB" id="FungiDB:C5L36_0D04910"/>
<feature type="domain" description="PH" evidence="5">
    <location>
        <begin position="1612"/>
        <end position="1713"/>
    </location>
</feature>
<dbReference type="GO" id="GO:0005933">
    <property type="term" value="C:cellular bud"/>
    <property type="evidence" value="ECO:0007669"/>
    <property type="project" value="UniProtKB-ARBA"/>
</dbReference>
<dbReference type="GO" id="GO:0005938">
    <property type="term" value="C:cell cortex"/>
    <property type="evidence" value="ECO:0007669"/>
    <property type="project" value="UniProtKB-ARBA"/>
</dbReference>
<dbReference type="SUPFAM" id="SSF48350">
    <property type="entry name" value="GTPase activation domain, GAP"/>
    <property type="match status" value="1"/>
</dbReference>
<evidence type="ECO:0000259" key="7">
    <source>
        <dbReference type="PROSITE" id="PS50212"/>
    </source>
</evidence>
<dbReference type="PROSITE" id="PS50212">
    <property type="entry name" value="RASGEF_NTER"/>
    <property type="match status" value="1"/>
</dbReference>
<dbReference type="RefSeq" id="XP_029323242.1">
    <property type="nucleotide sequence ID" value="XM_029467382.1"/>
</dbReference>
<evidence type="ECO:0000313" key="10">
    <source>
        <dbReference type="Proteomes" id="UP000249293"/>
    </source>
</evidence>
<name>A0A2U9R8M3_PICKU</name>
<evidence type="ECO:0000256" key="2">
    <source>
        <dbReference type="PROSITE-ProRule" id="PRU00168"/>
    </source>
</evidence>
<dbReference type="InterPro" id="IPR000651">
    <property type="entry name" value="Ras-like_Gua-exchang_fac_N"/>
</dbReference>
<dbReference type="GeneID" id="40385594"/>
<keyword evidence="3" id="KW-0175">Coiled coil</keyword>
<dbReference type="Gene3D" id="1.20.870.10">
    <property type="entry name" value="Son of sevenless (SoS) protein Chain: S domain 1"/>
    <property type="match status" value="1"/>
</dbReference>
<dbReference type="PROSITE" id="PS50003">
    <property type="entry name" value="PH_DOMAIN"/>
    <property type="match status" value="1"/>
</dbReference>
<dbReference type="Gene3D" id="2.30.29.30">
    <property type="entry name" value="Pleckstrin-homology domain (PH domain)/Phosphotyrosine-binding domain (PTB)"/>
    <property type="match status" value="1"/>
</dbReference>
<dbReference type="InterPro" id="IPR001849">
    <property type="entry name" value="PH_domain"/>
</dbReference>
<evidence type="ECO:0000259" key="5">
    <source>
        <dbReference type="PROSITE" id="PS50003"/>
    </source>
</evidence>
<dbReference type="InterPro" id="IPR008936">
    <property type="entry name" value="Rho_GTPase_activation_prot"/>
</dbReference>
<dbReference type="SMART" id="SM00324">
    <property type="entry name" value="RhoGAP"/>
    <property type="match status" value="1"/>
</dbReference>
<evidence type="ECO:0000256" key="1">
    <source>
        <dbReference type="ARBA" id="ARBA00022468"/>
    </source>
</evidence>
<dbReference type="OrthoDB" id="79452at2759"/>
<dbReference type="InterPro" id="IPR036964">
    <property type="entry name" value="RASGEF_cat_dom_sf"/>
</dbReference>
<keyword evidence="10" id="KW-1185">Reference proteome</keyword>
<dbReference type="InterPro" id="IPR001895">
    <property type="entry name" value="RASGEF_cat_dom"/>
</dbReference>
<feature type="compositionally biased region" description="Low complexity" evidence="4">
    <location>
        <begin position="30"/>
        <end position="43"/>
    </location>
</feature>
<accession>A0A2U9R8M3</accession>
<dbReference type="Pfam" id="PF00620">
    <property type="entry name" value="RhoGAP"/>
    <property type="match status" value="1"/>
</dbReference>
<feature type="compositionally biased region" description="Polar residues" evidence="4">
    <location>
        <begin position="1"/>
        <end position="18"/>
    </location>
</feature>
<evidence type="ECO:0000259" key="6">
    <source>
        <dbReference type="PROSITE" id="PS50009"/>
    </source>
</evidence>
<dbReference type="CDD" id="cd00159">
    <property type="entry name" value="RhoGAP"/>
    <property type="match status" value="1"/>
</dbReference>
<feature type="region of interest" description="Disordered" evidence="4">
    <location>
        <begin position="1"/>
        <end position="43"/>
    </location>
</feature>
<dbReference type="Gene3D" id="1.10.555.10">
    <property type="entry name" value="Rho GTPase activation protein"/>
    <property type="match status" value="1"/>
</dbReference>
<dbReference type="Gene3D" id="1.10.840.10">
    <property type="entry name" value="Ras guanine-nucleotide exchange factors catalytic domain"/>
    <property type="match status" value="1"/>
</dbReference>
<dbReference type="InterPro" id="IPR000198">
    <property type="entry name" value="RhoGAP_dom"/>
</dbReference>
<dbReference type="GO" id="GO:0005096">
    <property type="term" value="F:GTPase activator activity"/>
    <property type="evidence" value="ECO:0007669"/>
    <property type="project" value="UniProtKB-KW"/>
</dbReference>
<dbReference type="SUPFAM" id="SSF48366">
    <property type="entry name" value="Ras GEF"/>
    <property type="match status" value="2"/>
</dbReference>
<dbReference type="EMBL" id="CP028776">
    <property type="protein sequence ID" value="AWU77765.1"/>
    <property type="molecule type" value="Genomic_DNA"/>
</dbReference>
<dbReference type="STRING" id="4909.A0A2U9R8M3"/>
<feature type="compositionally biased region" description="Low complexity" evidence="4">
    <location>
        <begin position="1588"/>
        <end position="1610"/>
    </location>
</feature>
<dbReference type="InterPro" id="IPR011993">
    <property type="entry name" value="PH-like_dom_sf"/>
</dbReference>
<feature type="domain" description="Rho-GAP" evidence="8">
    <location>
        <begin position="1736"/>
        <end position="1924"/>
    </location>
</feature>
<keyword evidence="1" id="KW-0343">GTPase activation</keyword>
<dbReference type="SUPFAM" id="SSF50729">
    <property type="entry name" value="PH domain-like"/>
    <property type="match status" value="1"/>
</dbReference>
<dbReference type="Pfam" id="PF00617">
    <property type="entry name" value="RasGEF"/>
    <property type="match status" value="1"/>
</dbReference>
<feature type="compositionally biased region" description="Polar residues" evidence="4">
    <location>
        <begin position="1578"/>
        <end position="1587"/>
    </location>
</feature>
<evidence type="ECO:0000256" key="3">
    <source>
        <dbReference type="SAM" id="Coils"/>
    </source>
</evidence>
<keyword evidence="2" id="KW-0344">Guanine-nucleotide releasing factor</keyword>
<dbReference type="InterPro" id="IPR023578">
    <property type="entry name" value="Ras_GEF_dom_sf"/>
</dbReference>
<evidence type="ECO:0000259" key="8">
    <source>
        <dbReference type="PROSITE" id="PS50238"/>
    </source>
</evidence>
<evidence type="ECO:0000256" key="4">
    <source>
        <dbReference type="SAM" id="MobiDB-lite"/>
    </source>
</evidence>
<dbReference type="KEGG" id="pkz:C5L36_0D04910"/>
<dbReference type="Pfam" id="PF00618">
    <property type="entry name" value="RasGEF_N"/>
    <property type="match status" value="1"/>
</dbReference>
<gene>
    <name evidence="9" type="ORF">C5L36_0D04910</name>
</gene>
<proteinExistence type="predicted"/>
<protein>
    <recommendedName>
        <fullName evidence="11">GTPase-activating protein BEM2</fullName>
    </recommendedName>
</protein>
<dbReference type="PANTHER" id="PTHR23176:SF129">
    <property type="entry name" value="RHO GTPASE ACTIVATING PROTEIN AT 16F, ISOFORM E-RELATED"/>
    <property type="match status" value="1"/>
</dbReference>
<dbReference type="PROSITE" id="PS50009">
    <property type="entry name" value="RASGEF_CAT"/>
    <property type="match status" value="1"/>
</dbReference>
<organism evidence="9 10">
    <name type="scientific">Pichia kudriavzevii</name>
    <name type="common">Yeast</name>
    <name type="synonym">Issatchenkia orientalis</name>
    <dbReference type="NCBI Taxonomy" id="4909"/>
    <lineage>
        <taxon>Eukaryota</taxon>
        <taxon>Fungi</taxon>
        <taxon>Dikarya</taxon>
        <taxon>Ascomycota</taxon>
        <taxon>Saccharomycotina</taxon>
        <taxon>Pichiomycetes</taxon>
        <taxon>Pichiales</taxon>
        <taxon>Pichiaceae</taxon>
        <taxon>Pichia</taxon>
    </lineage>
</organism>
<dbReference type="Proteomes" id="UP000249293">
    <property type="component" value="Chromosome 4"/>
</dbReference>
<evidence type="ECO:0008006" key="11">
    <source>
        <dbReference type="Google" id="ProtNLM"/>
    </source>
</evidence>
<dbReference type="InterPro" id="IPR050729">
    <property type="entry name" value="Rho-GAP"/>
</dbReference>